<evidence type="ECO:0000256" key="1">
    <source>
        <dbReference type="SAM" id="MobiDB-lite"/>
    </source>
</evidence>
<accession>A0A0A9GU84</accession>
<feature type="compositionally biased region" description="Polar residues" evidence="1">
    <location>
        <begin position="19"/>
        <end position="28"/>
    </location>
</feature>
<proteinExistence type="predicted"/>
<feature type="compositionally biased region" description="Basic residues" evidence="1">
    <location>
        <begin position="1"/>
        <end position="13"/>
    </location>
</feature>
<protein>
    <submittedName>
        <fullName evidence="2">Uncharacterized protein</fullName>
    </submittedName>
</protein>
<feature type="region of interest" description="Disordered" evidence="1">
    <location>
        <begin position="1"/>
        <end position="28"/>
    </location>
</feature>
<reference evidence="2" key="2">
    <citation type="journal article" date="2015" name="Data Brief">
        <title>Shoot transcriptome of the giant reed, Arundo donax.</title>
        <authorList>
            <person name="Barrero R.A."/>
            <person name="Guerrero F.D."/>
            <person name="Moolhuijzen P."/>
            <person name="Goolsby J.A."/>
            <person name="Tidwell J."/>
            <person name="Bellgard S.E."/>
            <person name="Bellgard M.I."/>
        </authorList>
    </citation>
    <scope>NUCLEOTIDE SEQUENCE</scope>
    <source>
        <tissue evidence="2">Shoot tissue taken approximately 20 cm above the soil surface</tissue>
    </source>
</reference>
<name>A0A0A9GU84_ARUDO</name>
<reference evidence="2" key="1">
    <citation type="submission" date="2014-09" db="EMBL/GenBank/DDBJ databases">
        <authorList>
            <person name="Magalhaes I.L.F."/>
            <person name="Oliveira U."/>
            <person name="Santos F.R."/>
            <person name="Vidigal T.H.D.A."/>
            <person name="Brescovit A.D."/>
            <person name="Santos A.J."/>
        </authorList>
    </citation>
    <scope>NUCLEOTIDE SEQUENCE</scope>
    <source>
        <tissue evidence="2">Shoot tissue taken approximately 20 cm above the soil surface</tissue>
    </source>
</reference>
<dbReference type="AlphaFoldDB" id="A0A0A9GU84"/>
<evidence type="ECO:0000313" key="2">
    <source>
        <dbReference type="EMBL" id="JAE28097.1"/>
    </source>
</evidence>
<sequence length="39" mass="4686">MKIRTPYRSRKINLKNDQKPQQSNCFEQSRSLPGNFYIV</sequence>
<organism evidence="2">
    <name type="scientific">Arundo donax</name>
    <name type="common">Giant reed</name>
    <name type="synonym">Donax arundinaceus</name>
    <dbReference type="NCBI Taxonomy" id="35708"/>
    <lineage>
        <taxon>Eukaryota</taxon>
        <taxon>Viridiplantae</taxon>
        <taxon>Streptophyta</taxon>
        <taxon>Embryophyta</taxon>
        <taxon>Tracheophyta</taxon>
        <taxon>Spermatophyta</taxon>
        <taxon>Magnoliopsida</taxon>
        <taxon>Liliopsida</taxon>
        <taxon>Poales</taxon>
        <taxon>Poaceae</taxon>
        <taxon>PACMAD clade</taxon>
        <taxon>Arundinoideae</taxon>
        <taxon>Arundineae</taxon>
        <taxon>Arundo</taxon>
    </lineage>
</organism>
<dbReference type="EMBL" id="GBRH01169799">
    <property type="protein sequence ID" value="JAE28097.1"/>
    <property type="molecule type" value="Transcribed_RNA"/>
</dbReference>